<organism evidence="1 2">
    <name type="scientific">Micromonospora azadirachtae</name>
    <dbReference type="NCBI Taxonomy" id="1970735"/>
    <lineage>
        <taxon>Bacteria</taxon>
        <taxon>Bacillati</taxon>
        <taxon>Actinomycetota</taxon>
        <taxon>Actinomycetes</taxon>
        <taxon>Micromonosporales</taxon>
        <taxon>Micromonosporaceae</taxon>
        <taxon>Micromonospora</taxon>
    </lineage>
</organism>
<protein>
    <submittedName>
        <fullName evidence="1">Uncharacterized protein</fullName>
    </submittedName>
</protein>
<dbReference type="InterPro" id="IPR012291">
    <property type="entry name" value="CBM2_carb-bd_dom_sf"/>
</dbReference>
<evidence type="ECO:0000313" key="1">
    <source>
        <dbReference type="EMBL" id="MFD0783793.1"/>
    </source>
</evidence>
<evidence type="ECO:0000313" key="2">
    <source>
        <dbReference type="Proteomes" id="UP001597053"/>
    </source>
</evidence>
<feature type="non-terminal residue" evidence="1">
    <location>
        <position position="1"/>
    </location>
</feature>
<keyword evidence="2" id="KW-1185">Reference proteome</keyword>
<accession>A0ABW2ZZ49</accession>
<name>A0ABW2ZZ49_9ACTN</name>
<comment type="caution">
    <text evidence="1">The sequence shown here is derived from an EMBL/GenBank/DDBJ whole genome shotgun (WGS) entry which is preliminary data.</text>
</comment>
<reference evidence="2" key="1">
    <citation type="journal article" date="2019" name="Int. J. Syst. Evol. Microbiol.">
        <title>The Global Catalogue of Microorganisms (GCM) 10K type strain sequencing project: providing services to taxonomists for standard genome sequencing and annotation.</title>
        <authorList>
            <consortium name="The Broad Institute Genomics Platform"/>
            <consortium name="The Broad Institute Genome Sequencing Center for Infectious Disease"/>
            <person name="Wu L."/>
            <person name="Ma J."/>
        </authorList>
    </citation>
    <scope>NUCLEOTIDE SEQUENCE [LARGE SCALE GENOMIC DNA]</scope>
    <source>
        <strain evidence="2">JCM 32148</strain>
    </source>
</reference>
<sequence length="74" mass="8008">PWTVELSFTGRVRGLRVSGAPVWVVPRGDGRYVLRGHGSLAQGRSIELRLRFGRGDRGDQVSGCTVNGNECVLA</sequence>
<proteinExistence type="predicted"/>
<gene>
    <name evidence="1" type="ORF">ACFQZ8_07685</name>
</gene>
<dbReference type="Gene3D" id="2.60.40.290">
    <property type="match status" value="1"/>
</dbReference>
<dbReference type="Proteomes" id="UP001597053">
    <property type="component" value="Unassembled WGS sequence"/>
</dbReference>
<dbReference type="EMBL" id="JBHTHM010000228">
    <property type="protein sequence ID" value="MFD0783793.1"/>
    <property type="molecule type" value="Genomic_DNA"/>
</dbReference>